<gene>
    <name evidence="9" type="ordered locus">MTES_2885</name>
</gene>
<dbReference type="Proteomes" id="UP000008975">
    <property type="component" value="Chromosome"/>
</dbReference>
<keyword evidence="5 7" id="KW-1133">Transmembrane helix</keyword>
<evidence type="ECO:0000256" key="4">
    <source>
        <dbReference type="ARBA" id="ARBA00022692"/>
    </source>
</evidence>
<feature type="transmembrane region" description="Helical" evidence="7">
    <location>
        <begin position="205"/>
        <end position="227"/>
    </location>
</feature>
<evidence type="ECO:0000256" key="7">
    <source>
        <dbReference type="RuleBase" id="RU363032"/>
    </source>
</evidence>
<keyword evidence="2 7" id="KW-0813">Transport</keyword>
<sequence>MTTVPASRTPPATRRRTSLGRRVRSALLAAWLVAAVVVVCFPLYYILEGALTPTEWLNQGLAGLVPVHLTLDNIIRATQVIPLGQQFANSVVVTLCQTFLQVTIGIASAYALVFCGLRHTRALFLVLLSSIMVPAETTLIANYLTVSSWHLIDTLPAVFLPFAASALSIFLFRQAFLSFPGELRDAALLDGAGHLRFIRSMLLPVVRPTLISVTLVSATAAWNGFFWPLLVTNSPENRTVQVGIAQLSNVEATDVGVVLAGAALVTLPVLLVVLLAQRFLAGGLTAGALK</sequence>
<dbReference type="PANTHER" id="PTHR43744">
    <property type="entry name" value="ABC TRANSPORTER PERMEASE PROTEIN MG189-RELATED-RELATED"/>
    <property type="match status" value="1"/>
</dbReference>
<dbReference type="eggNOG" id="COG0395">
    <property type="taxonomic scope" value="Bacteria"/>
</dbReference>
<dbReference type="GO" id="GO:0005886">
    <property type="term" value="C:plasma membrane"/>
    <property type="evidence" value="ECO:0007669"/>
    <property type="project" value="UniProtKB-SubCell"/>
</dbReference>
<evidence type="ECO:0000256" key="5">
    <source>
        <dbReference type="ARBA" id="ARBA00022989"/>
    </source>
</evidence>
<dbReference type="PANTHER" id="PTHR43744:SF13">
    <property type="entry name" value="SN-GLYCEROL-3-PHOSPHATE TRANSPORT INTEGRAL MEMBRANE PROTEIN ABC TRANSPORTER UGPE-RELATED"/>
    <property type="match status" value="1"/>
</dbReference>
<feature type="transmembrane region" description="Helical" evidence="7">
    <location>
        <begin position="122"/>
        <end position="144"/>
    </location>
</feature>
<evidence type="ECO:0000259" key="8">
    <source>
        <dbReference type="PROSITE" id="PS50928"/>
    </source>
</evidence>
<dbReference type="GO" id="GO:0055085">
    <property type="term" value="P:transmembrane transport"/>
    <property type="evidence" value="ECO:0007669"/>
    <property type="project" value="InterPro"/>
</dbReference>
<organism evidence="9 10">
    <name type="scientific">Microbacterium testaceum (strain StLB037)</name>
    <dbReference type="NCBI Taxonomy" id="979556"/>
    <lineage>
        <taxon>Bacteria</taxon>
        <taxon>Bacillati</taxon>
        <taxon>Actinomycetota</taxon>
        <taxon>Actinomycetes</taxon>
        <taxon>Micrococcales</taxon>
        <taxon>Microbacteriaceae</taxon>
        <taxon>Microbacterium</taxon>
    </lineage>
</organism>
<dbReference type="Pfam" id="PF00528">
    <property type="entry name" value="BPD_transp_1"/>
    <property type="match status" value="1"/>
</dbReference>
<feature type="transmembrane region" description="Helical" evidence="7">
    <location>
        <begin position="25"/>
        <end position="47"/>
    </location>
</feature>
<protein>
    <submittedName>
        <fullName evidence="9">ABC-type sugar transport system, permease component</fullName>
    </submittedName>
</protein>
<keyword evidence="9" id="KW-0762">Sugar transport</keyword>
<dbReference type="KEGG" id="mts:MTES_2885"/>
<comment type="similarity">
    <text evidence="7">Belongs to the binding-protein-dependent transport system permease family.</text>
</comment>
<keyword evidence="6 7" id="KW-0472">Membrane</keyword>
<dbReference type="RefSeq" id="WP_013585974.1">
    <property type="nucleotide sequence ID" value="NC_015125.1"/>
</dbReference>
<keyword evidence="4 7" id="KW-0812">Transmembrane</keyword>
<evidence type="ECO:0000313" key="10">
    <source>
        <dbReference type="Proteomes" id="UP000008975"/>
    </source>
</evidence>
<comment type="subcellular location">
    <subcellularLocation>
        <location evidence="1 7">Cell membrane</location>
        <topology evidence="1 7">Multi-pass membrane protein</topology>
    </subcellularLocation>
</comment>
<reference evidence="9 10" key="1">
    <citation type="journal article" date="2011" name="J. Bacteriol.">
        <title>Genome sequence of Microbacterium testaceum StLB037, an N-acylhomoserine lactone-degrading bacterium isolated from potato leaves.</title>
        <authorList>
            <person name="Morohoshi T."/>
            <person name="Wang W.-Z."/>
            <person name="Someya N."/>
            <person name="Ikeda T."/>
        </authorList>
    </citation>
    <scope>NUCLEOTIDE SEQUENCE [LARGE SCALE GENOMIC DNA]</scope>
    <source>
        <strain evidence="9 10">StLB037</strain>
    </source>
</reference>
<dbReference type="STRING" id="979556.MTES_2885"/>
<feature type="transmembrane region" description="Helical" evidence="7">
    <location>
        <begin position="150"/>
        <end position="172"/>
    </location>
</feature>
<evidence type="ECO:0000256" key="1">
    <source>
        <dbReference type="ARBA" id="ARBA00004651"/>
    </source>
</evidence>
<evidence type="ECO:0000256" key="6">
    <source>
        <dbReference type="ARBA" id="ARBA00023136"/>
    </source>
</evidence>
<dbReference type="CDD" id="cd06261">
    <property type="entry name" value="TM_PBP2"/>
    <property type="match status" value="1"/>
</dbReference>
<proteinExistence type="inferred from homology"/>
<dbReference type="HOGENOM" id="CLU_016047_1_1_11"/>
<feature type="domain" description="ABC transmembrane type-1" evidence="8">
    <location>
        <begin position="87"/>
        <end position="276"/>
    </location>
</feature>
<feature type="transmembrane region" description="Helical" evidence="7">
    <location>
        <begin position="255"/>
        <end position="276"/>
    </location>
</feature>
<dbReference type="Gene3D" id="1.10.3720.10">
    <property type="entry name" value="MetI-like"/>
    <property type="match status" value="1"/>
</dbReference>
<dbReference type="InterPro" id="IPR000515">
    <property type="entry name" value="MetI-like"/>
</dbReference>
<reference key="2">
    <citation type="submission" date="2011-02" db="EMBL/GenBank/DDBJ databases">
        <title>Genome sequence of Microbacterium testaceum StLB037.</title>
        <authorList>
            <person name="Morohoshi T."/>
            <person name="Wang W.Z."/>
            <person name="Someya N."/>
            <person name="Ikeda T."/>
        </authorList>
    </citation>
    <scope>NUCLEOTIDE SEQUENCE</scope>
    <source>
        <strain>StLB037</strain>
    </source>
</reference>
<evidence type="ECO:0000313" key="9">
    <source>
        <dbReference type="EMBL" id="BAJ75849.1"/>
    </source>
</evidence>
<dbReference type="InterPro" id="IPR035906">
    <property type="entry name" value="MetI-like_sf"/>
</dbReference>
<evidence type="ECO:0000256" key="3">
    <source>
        <dbReference type="ARBA" id="ARBA00022475"/>
    </source>
</evidence>
<dbReference type="EMBL" id="AP012052">
    <property type="protein sequence ID" value="BAJ75849.1"/>
    <property type="molecule type" value="Genomic_DNA"/>
</dbReference>
<dbReference type="SUPFAM" id="SSF161098">
    <property type="entry name" value="MetI-like"/>
    <property type="match status" value="1"/>
</dbReference>
<dbReference type="PROSITE" id="PS50928">
    <property type="entry name" value="ABC_TM1"/>
    <property type="match status" value="1"/>
</dbReference>
<dbReference type="OrthoDB" id="2063054at2"/>
<accession>E8NA19</accession>
<dbReference type="AlphaFoldDB" id="E8NA19"/>
<keyword evidence="3" id="KW-1003">Cell membrane</keyword>
<evidence type="ECO:0000256" key="2">
    <source>
        <dbReference type="ARBA" id="ARBA00022448"/>
    </source>
</evidence>
<feature type="transmembrane region" description="Helical" evidence="7">
    <location>
        <begin position="91"/>
        <end position="115"/>
    </location>
</feature>
<name>E8NA19_MICTS</name>